<feature type="domain" description="CobQ/CobB/MinD/ParA nucleotide binding" evidence="5">
    <location>
        <begin position="502"/>
        <end position="670"/>
    </location>
</feature>
<evidence type="ECO:0000256" key="1">
    <source>
        <dbReference type="ARBA" id="ARBA00022741"/>
    </source>
</evidence>
<dbReference type="PANTHER" id="PTHR32309:SF13">
    <property type="entry name" value="FERRIC ENTEROBACTIN TRANSPORT PROTEIN FEPE"/>
    <property type="match status" value="1"/>
</dbReference>
<feature type="coiled-coil region" evidence="3">
    <location>
        <begin position="339"/>
        <end position="366"/>
    </location>
</feature>
<organism evidence="6 7">
    <name type="scientific">Scytonema millei VB511283</name>
    <dbReference type="NCBI Taxonomy" id="1245923"/>
    <lineage>
        <taxon>Bacteria</taxon>
        <taxon>Bacillati</taxon>
        <taxon>Cyanobacteriota</taxon>
        <taxon>Cyanophyceae</taxon>
        <taxon>Nostocales</taxon>
        <taxon>Scytonemataceae</taxon>
        <taxon>Scytonema</taxon>
    </lineage>
</organism>
<evidence type="ECO:0000313" key="7">
    <source>
        <dbReference type="Proteomes" id="UP000031532"/>
    </source>
</evidence>
<keyword evidence="4" id="KW-0812">Transmembrane</keyword>
<keyword evidence="4" id="KW-1133">Transmembrane helix</keyword>
<dbReference type="PANTHER" id="PTHR32309">
    <property type="entry name" value="TYROSINE-PROTEIN KINASE"/>
    <property type="match status" value="1"/>
</dbReference>
<dbReference type="GO" id="GO:0005886">
    <property type="term" value="C:plasma membrane"/>
    <property type="evidence" value="ECO:0007669"/>
    <property type="project" value="TreeGrafter"/>
</dbReference>
<proteinExistence type="predicted"/>
<name>A0A9X5E2B5_9CYAN</name>
<dbReference type="OrthoDB" id="570358at2"/>
<evidence type="ECO:0000256" key="4">
    <source>
        <dbReference type="SAM" id="Phobius"/>
    </source>
</evidence>
<comment type="caution">
    <text evidence="6">The sequence shown here is derived from an EMBL/GenBank/DDBJ whole genome shotgun (WGS) entry which is preliminary data.</text>
</comment>
<gene>
    <name evidence="6" type="ORF">QH73_0004380</name>
</gene>
<dbReference type="InterPro" id="IPR050445">
    <property type="entry name" value="Bact_polysacc_biosynth/exp"/>
</dbReference>
<reference evidence="6 7" key="1">
    <citation type="journal article" date="2015" name="Genome Announc.">
        <title>Draft Genome Sequence of the Terrestrial Cyanobacterium Scytonema millei VB511283, Isolated from Eastern India.</title>
        <authorList>
            <person name="Sen D."/>
            <person name="Chandrababunaidu M.M."/>
            <person name="Singh D."/>
            <person name="Sanghi N."/>
            <person name="Ghorai A."/>
            <person name="Mishra G.P."/>
            <person name="Madduluri M."/>
            <person name="Adhikary S.P."/>
            <person name="Tripathy S."/>
        </authorList>
    </citation>
    <scope>NUCLEOTIDE SEQUENCE [LARGE SCALE GENOMIC DNA]</scope>
    <source>
        <strain evidence="6 7">VB511283</strain>
    </source>
</reference>
<dbReference type="CDD" id="cd05387">
    <property type="entry name" value="BY-kinase"/>
    <property type="match status" value="1"/>
</dbReference>
<evidence type="ECO:0000256" key="2">
    <source>
        <dbReference type="ARBA" id="ARBA00022840"/>
    </source>
</evidence>
<dbReference type="AlphaFoldDB" id="A0A9X5E2B5"/>
<evidence type="ECO:0000313" key="6">
    <source>
        <dbReference type="EMBL" id="NHC33906.1"/>
    </source>
</evidence>
<keyword evidence="1" id="KW-0547">Nucleotide-binding</keyword>
<evidence type="ECO:0000259" key="5">
    <source>
        <dbReference type="Pfam" id="PF01656"/>
    </source>
</evidence>
<dbReference type="Gene3D" id="3.40.50.300">
    <property type="entry name" value="P-loop containing nucleotide triphosphate hydrolases"/>
    <property type="match status" value="1"/>
</dbReference>
<keyword evidence="3" id="KW-0175">Coiled coil</keyword>
<keyword evidence="7" id="KW-1185">Reference proteome</keyword>
<dbReference type="Pfam" id="PF01656">
    <property type="entry name" value="CbiA"/>
    <property type="match status" value="1"/>
</dbReference>
<dbReference type="InterPro" id="IPR005702">
    <property type="entry name" value="Wzc-like_C"/>
</dbReference>
<protein>
    <submittedName>
        <fullName evidence="6">P-loop NTPase</fullName>
    </submittedName>
</protein>
<dbReference type="SUPFAM" id="SSF52540">
    <property type="entry name" value="P-loop containing nucleoside triphosphate hydrolases"/>
    <property type="match status" value="1"/>
</dbReference>
<dbReference type="RefSeq" id="WP_039715379.1">
    <property type="nucleotide sequence ID" value="NZ_JTJC03000001.1"/>
</dbReference>
<dbReference type="InterPro" id="IPR027417">
    <property type="entry name" value="P-loop_NTPase"/>
</dbReference>
<dbReference type="GO" id="GO:0004713">
    <property type="term" value="F:protein tyrosine kinase activity"/>
    <property type="evidence" value="ECO:0007669"/>
    <property type="project" value="TreeGrafter"/>
</dbReference>
<accession>A0A9X5E2B5</accession>
<feature type="coiled-coil region" evidence="3">
    <location>
        <begin position="145"/>
        <end position="191"/>
    </location>
</feature>
<feature type="transmembrane region" description="Helical" evidence="4">
    <location>
        <begin position="12"/>
        <end position="33"/>
    </location>
</feature>
<evidence type="ECO:0000256" key="3">
    <source>
        <dbReference type="SAM" id="Coils"/>
    </source>
</evidence>
<keyword evidence="4" id="KW-0472">Membrane</keyword>
<dbReference type="EMBL" id="JTJC03000001">
    <property type="protein sequence ID" value="NHC33906.1"/>
    <property type="molecule type" value="Genomic_DNA"/>
</dbReference>
<dbReference type="InterPro" id="IPR002586">
    <property type="entry name" value="CobQ/CobB/MinD/ParA_Nub-bd_dom"/>
</dbReference>
<keyword evidence="2" id="KW-0067">ATP-binding</keyword>
<sequence>MKQIFSIARKHWLPLLGFNSAVLAATIYAAFYASTSIPPVWTANAKLNLPQTGGLSANLGPLGSTQTTALNFKDVSPLDVQLAILTSDAVMKRVQAVDPEKSLYSKVSSFSQLFVVTPQPATTLIEVEAQGSRPDIAYKRLFTFLEVYQQRLNELRRKDAEVRVQYTQEELEQARLNLNQAQANLSNFQRSTGLVNSPEQSGGLISAINNLKTTQATLIAQGQANATQAQAAAVSLGITPQQAMNSLRLGENKEYQATRTQLSQLESTMAVTRSKYRDDSPQVQSLLQQRQQLLRQLNQQIAVAIPGANAAQIDTTLGNGPNDSRLELMVELIRNQTLAQGTQQQAKQIQKQIDKLNTELNFITKNQAQLLDLQRKYEIAEGVYKGIIAQSEQSKTNPFNAYPNVQTLNEPTIDPRPSIPNLKLITTGGMLAAIFGSMALIFFLENRNPLLKPKDLQQVELPVLGSIPHLKQPSMERNLAAEIDIEFQRLASSILMLEHPCLMVTSATAGEGKTTVTLGLALALLNFGFRVLVIDGDLRKAEMSRRLGKHRIAIAANANPPTPVSIHPGLDLLPAMSIPKQKIPEFFARGSFERNIKAMRDSGGYDYVLIDSPPVGLASETNLMSAVVCNVLFVLRSGTSDRYPVMNSLEQLTRYNARIMGLVVNGSDSQTAVYRYGYGRQRELLENEA</sequence>
<dbReference type="Proteomes" id="UP000031532">
    <property type="component" value="Unassembled WGS sequence"/>
</dbReference>